<organism evidence="1 2">
    <name type="scientific">Yersinia bercovieri ATCC 43970</name>
    <dbReference type="NCBI Taxonomy" id="349968"/>
    <lineage>
        <taxon>Bacteria</taxon>
        <taxon>Pseudomonadati</taxon>
        <taxon>Pseudomonadota</taxon>
        <taxon>Gammaproteobacteria</taxon>
        <taxon>Enterobacterales</taxon>
        <taxon>Yersiniaceae</taxon>
        <taxon>Yersinia</taxon>
    </lineage>
</organism>
<accession>A0ABM9Y3E8</accession>
<keyword evidence="2" id="KW-1185">Reference proteome</keyword>
<gene>
    <name evidence="1" type="ORF">yberc0001_34390</name>
</gene>
<evidence type="ECO:0000313" key="2">
    <source>
        <dbReference type="Proteomes" id="UP000010319"/>
    </source>
</evidence>
<comment type="caution">
    <text evidence="1">The sequence shown here is derived from an EMBL/GenBank/DDBJ whole genome shotgun (WGS) entry which is preliminary data.</text>
</comment>
<dbReference type="EMBL" id="AALC02000003">
    <property type="protein sequence ID" value="EEQ08218.1"/>
    <property type="molecule type" value="Genomic_DNA"/>
</dbReference>
<dbReference type="Proteomes" id="UP000010319">
    <property type="component" value="Unassembled WGS sequence"/>
</dbReference>
<name>A0ABM9Y3E8_YERBE</name>
<evidence type="ECO:0000313" key="1">
    <source>
        <dbReference type="EMBL" id="EEQ08218.1"/>
    </source>
</evidence>
<reference evidence="1" key="1">
    <citation type="submission" date="2008-12" db="EMBL/GenBank/DDBJ databases">
        <title>Annotation of the Yersinia bercovieri ATCC 43970 genome.</title>
        <authorList>
            <person name="Read T.D."/>
            <person name="Akmal A."/>
            <person name="Bishop-Lilly K."/>
            <person name="Chen P.E."/>
            <person name="Cook C."/>
            <person name="Kiley M.P."/>
            <person name="Lentz S."/>
            <person name="Mateczun A."/>
            <person name="Nagarajan N."/>
            <person name="Nolan N."/>
            <person name="Osborne B.I."/>
            <person name="Pop M."/>
            <person name="Sozhamannan S."/>
            <person name="Stewart A.C."/>
            <person name="Sulakvelidze A."/>
            <person name="Thomason B."/>
            <person name="Willner K."/>
            <person name="Zwick M.E."/>
        </authorList>
    </citation>
    <scope>NUCLEOTIDE SEQUENCE [LARGE SCALE GENOMIC DNA]</scope>
    <source>
        <strain evidence="1">ATCC 43970</strain>
    </source>
</reference>
<proteinExistence type="predicted"/>
<sequence>MLAVSMPEPIPNDDKVAIKFSYIEFILFYLHFSISYRF</sequence>
<protein>
    <submittedName>
        <fullName evidence="1">Uncharacterized protein</fullName>
    </submittedName>
</protein>